<dbReference type="Pfam" id="PF05124">
    <property type="entry name" value="S_layer_C"/>
    <property type="match status" value="1"/>
</dbReference>
<reference evidence="2" key="1">
    <citation type="journal article" date="2020" name="bioRxiv">
        <title>A rank-normalized archaeal taxonomy based on genome phylogeny resolves widespread incomplete and uneven classifications.</title>
        <authorList>
            <person name="Rinke C."/>
            <person name="Chuvochina M."/>
            <person name="Mussig A.J."/>
            <person name="Chaumeil P.-A."/>
            <person name="Waite D.W."/>
            <person name="Whitman W.B."/>
            <person name="Parks D.H."/>
            <person name="Hugenholtz P."/>
        </authorList>
    </citation>
    <scope>NUCLEOTIDE SEQUENCE</scope>
    <source>
        <strain evidence="2">UBA8849</strain>
    </source>
</reference>
<proteinExistence type="predicted"/>
<dbReference type="InterPro" id="IPR022651">
    <property type="entry name" value="S_layer_C"/>
</dbReference>
<feature type="domain" description="S-layer protein outer" evidence="1">
    <location>
        <begin position="345"/>
        <end position="417"/>
    </location>
</feature>
<protein>
    <recommendedName>
        <fullName evidence="1">S-layer protein outer domain-containing protein</fullName>
    </recommendedName>
</protein>
<evidence type="ECO:0000259" key="1">
    <source>
        <dbReference type="Pfam" id="PF05124"/>
    </source>
</evidence>
<dbReference type="EMBL" id="DUJR01000023">
    <property type="protein sequence ID" value="HII59797.1"/>
    <property type="molecule type" value="Genomic_DNA"/>
</dbReference>
<gene>
    <name evidence="2" type="ORF">HA335_04340</name>
</gene>
<comment type="caution">
    <text evidence="2">The sequence shown here is derived from an EMBL/GenBank/DDBJ whole genome shotgun (WGS) entry which is preliminary data.</text>
</comment>
<evidence type="ECO:0000313" key="2">
    <source>
        <dbReference type="EMBL" id="HII59797.1"/>
    </source>
</evidence>
<evidence type="ECO:0000313" key="3">
    <source>
        <dbReference type="Proteomes" id="UP000645676"/>
    </source>
</evidence>
<sequence length="440" mass="50745">MLRLQMMEGLIVKRTLLLILLLVISVSYALPIEPIIYVNKSTVDYQNAKILMDNFYSSREININGDNVTIVINDIMYIPSIDELEIKNGDKNLIIKFDRDGNKVKYKDIECIEYLNLKKGEEISLFNKSYIVEDITSNYVILKEKDGKEVLTNESFEYDGYKVVVKLVSSDLNTIIVDIYKNEKVLDSPKLTKGKIYYMKGGTLGLMYENCTRIGKGYRFTFRVYSTIKIEEGEDYPLDKEFKVKEISTDKIKLEYKNIDSLGNEIYLFNYTIIPEKCYKDYVLFKVIKRKEKTVDVKDVAYIGDGIYAVKVNNTVHVFYKGKELKNHEKIYLGSVDVYSSNPLNVNKDIILIGGPKVNKIVKELEDKGLLKVNISTNYPGNNRGIILKIKNPYNDNNIYILAGSDRWGTKAAILVFLTKYNDEDTLMVEWDKGEIKIIK</sequence>
<accession>A0A832WI53</accession>
<dbReference type="SMR" id="A0A832WI53"/>
<dbReference type="Proteomes" id="UP000645676">
    <property type="component" value="Unassembled WGS sequence"/>
</dbReference>
<dbReference type="AlphaFoldDB" id="A0A832WI53"/>
<name>A0A832WI53_9EURY</name>
<organism evidence="2 3">
    <name type="scientific">Methanocaldococcus jannaschii</name>
    <dbReference type="NCBI Taxonomy" id="2190"/>
    <lineage>
        <taxon>Archaea</taxon>
        <taxon>Methanobacteriati</taxon>
        <taxon>Methanobacteriota</taxon>
        <taxon>Methanomada group</taxon>
        <taxon>Methanococci</taxon>
        <taxon>Methanococcales</taxon>
        <taxon>Methanocaldococcaceae</taxon>
        <taxon>Methanocaldococcus</taxon>
    </lineage>
</organism>
<dbReference type="OMA" id="IVDYQGS"/>